<dbReference type="AlphaFoldDB" id="A0A944CIK0"/>
<keyword evidence="1" id="KW-1133">Transmembrane helix</keyword>
<name>A0A944CIK0_9BACI</name>
<dbReference type="EMBL" id="QTKX01000001">
    <property type="protein sequence ID" value="MBS8263292.1"/>
    <property type="molecule type" value="Genomic_DNA"/>
</dbReference>
<sequence>MKVYAVLLLQLIIWSGYTLIEWLSKHDHPIYNGIMFLVFFYLAIIIGNIIMKSARKTFFITILSLAIYGSFHMTMSFISFIWIS</sequence>
<evidence type="ECO:0000313" key="3">
    <source>
        <dbReference type="Proteomes" id="UP000761411"/>
    </source>
</evidence>
<comment type="caution">
    <text evidence="2">The sequence shown here is derived from an EMBL/GenBank/DDBJ whole genome shotgun (WGS) entry which is preliminary data.</text>
</comment>
<feature type="transmembrane region" description="Helical" evidence="1">
    <location>
        <begin position="30"/>
        <end position="51"/>
    </location>
</feature>
<proteinExistence type="predicted"/>
<reference evidence="2 3" key="1">
    <citation type="journal article" date="2021" name="Microorganisms">
        <title>Bacterial Dimethylsulfoniopropionate Biosynthesis in the East China Sea.</title>
        <authorList>
            <person name="Liu J."/>
            <person name="Zhang Y."/>
            <person name="Liu J."/>
            <person name="Zhong H."/>
            <person name="Williams B.T."/>
            <person name="Zheng Y."/>
            <person name="Curson A.R.J."/>
            <person name="Sun C."/>
            <person name="Sun H."/>
            <person name="Song D."/>
            <person name="Wagner Mackenzie B."/>
            <person name="Bermejo Martinez A."/>
            <person name="Todd J.D."/>
            <person name="Zhang X.H."/>
        </authorList>
    </citation>
    <scope>NUCLEOTIDE SEQUENCE [LARGE SCALE GENOMIC DNA]</scope>
    <source>
        <strain evidence="2 3">ESS08</strain>
    </source>
</reference>
<organism evidence="2 3">
    <name type="scientific">Mesobacillus boroniphilus</name>
    <dbReference type="NCBI Taxonomy" id="308892"/>
    <lineage>
        <taxon>Bacteria</taxon>
        <taxon>Bacillati</taxon>
        <taxon>Bacillota</taxon>
        <taxon>Bacilli</taxon>
        <taxon>Bacillales</taxon>
        <taxon>Bacillaceae</taxon>
        <taxon>Mesobacillus</taxon>
    </lineage>
</organism>
<feature type="transmembrane region" description="Helical" evidence="1">
    <location>
        <begin position="58"/>
        <end position="83"/>
    </location>
</feature>
<protein>
    <submittedName>
        <fullName evidence="2">Uncharacterized protein</fullName>
    </submittedName>
</protein>
<keyword evidence="1" id="KW-0812">Transmembrane</keyword>
<accession>A0A944CIK0</accession>
<evidence type="ECO:0000313" key="2">
    <source>
        <dbReference type="EMBL" id="MBS8263292.1"/>
    </source>
</evidence>
<evidence type="ECO:0000256" key="1">
    <source>
        <dbReference type="SAM" id="Phobius"/>
    </source>
</evidence>
<gene>
    <name evidence="2" type="ORF">DYI25_02430</name>
</gene>
<keyword evidence="3" id="KW-1185">Reference proteome</keyword>
<dbReference type="Proteomes" id="UP000761411">
    <property type="component" value="Unassembled WGS sequence"/>
</dbReference>
<keyword evidence="1" id="KW-0472">Membrane</keyword>